<keyword evidence="3" id="KW-1185">Reference proteome</keyword>
<accession>A0A195BP54</accession>
<dbReference type="AlphaFoldDB" id="A0A195BP54"/>
<feature type="chain" id="PRO_5008269578" description="Secreted protein" evidence="1">
    <location>
        <begin position="23"/>
        <end position="137"/>
    </location>
</feature>
<proteinExistence type="predicted"/>
<gene>
    <name evidence="2" type="ORF">ALC53_02779</name>
</gene>
<evidence type="ECO:0000313" key="3">
    <source>
        <dbReference type="Proteomes" id="UP000078540"/>
    </source>
</evidence>
<organism evidence="2 3">
    <name type="scientific">Atta colombica</name>
    <dbReference type="NCBI Taxonomy" id="520822"/>
    <lineage>
        <taxon>Eukaryota</taxon>
        <taxon>Metazoa</taxon>
        <taxon>Ecdysozoa</taxon>
        <taxon>Arthropoda</taxon>
        <taxon>Hexapoda</taxon>
        <taxon>Insecta</taxon>
        <taxon>Pterygota</taxon>
        <taxon>Neoptera</taxon>
        <taxon>Endopterygota</taxon>
        <taxon>Hymenoptera</taxon>
        <taxon>Apocrita</taxon>
        <taxon>Aculeata</taxon>
        <taxon>Formicoidea</taxon>
        <taxon>Formicidae</taxon>
        <taxon>Myrmicinae</taxon>
        <taxon>Atta</taxon>
    </lineage>
</organism>
<keyword evidence="1" id="KW-0732">Signal</keyword>
<feature type="signal peptide" evidence="1">
    <location>
        <begin position="1"/>
        <end position="22"/>
    </location>
</feature>
<evidence type="ECO:0000256" key="1">
    <source>
        <dbReference type="SAM" id="SignalP"/>
    </source>
</evidence>
<dbReference type="Proteomes" id="UP000078540">
    <property type="component" value="Unassembled WGS sequence"/>
</dbReference>
<sequence length="137" mass="15071">MRGRASVGLFAALSGTCATAAAADAAAAANSATASSLPGRRDASARTRRTAYARFAIVDRVRMLLEHTTPFQHSVESLTIANARLCIARGVLRDNYYSVGLVRGIRRQLFRRNFQRNDDDDINPRKNVRRAIVNRVP</sequence>
<evidence type="ECO:0008006" key="4">
    <source>
        <dbReference type="Google" id="ProtNLM"/>
    </source>
</evidence>
<dbReference type="EMBL" id="KQ976424">
    <property type="protein sequence ID" value="KYM88297.1"/>
    <property type="molecule type" value="Genomic_DNA"/>
</dbReference>
<name>A0A195BP54_9HYME</name>
<reference evidence="2 3" key="1">
    <citation type="submission" date="2015-09" db="EMBL/GenBank/DDBJ databases">
        <title>Atta colombica WGS genome.</title>
        <authorList>
            <person name="Nygaard S."/>
            <person name="Hu H."/>
            <person name="Boomsma J."/>
            <person name="Zhang G."/>
        </authorList>
    </citation>
    <scope>NUCLEOTIDE SEQUENCE [LARGE SCALE GENOMIC DNA]</scope>
    <source>
        <strain evidence="2">Treedump-2</strain>
        <tissue evidence="2">Whole body</tissue>
    </source>
</reference>
<evidence type="ECO:0000313" key="2">
    <source>
        <dbReference type="EMBL" id="KYM88297.1"/>
    </source>
</evidence>
<protein>
    <recommendedName>
        <fullName evidence="4">Secreted protein</fullName>
    </recommendedName>
</protein>